<gene>
    <name evidence="1" type="ORF">VP01_39g7</name>
</gene>
<comment type="caution">
    <text evidence="1">The sequence shown here is derived from an EMBL/GenBank/DDBJ whole genome shotgun (WGS) entry which is preliminary data.</text>
</comment>
<protein>
    <submittedName>
        <fullName evidence="1">Uncharacterized protein</fullName>
    </submittedName>
</protein>
<sequence length="72" mass="8261">MIKIYLICSNGETLATVRTPEELVLSFYHCYIIMFWKIRAGKLQPQMKYNFKAKLILGATPQASKIIPLSPE</sequence>
<accession>A0A0L6US07</accession>
<proteinExistence type="predicted"/>
<evidence type="ECO:0000313" key="1">
    <source>
        <dbReference type="EMBL" id="KNZ51328.1"/>
    </source>
</evidence>
<dbReference type="Proteomes" id="UP000037035">
    <property type="component" value="Unassembled WGS sequence"/>
</dbReference>
<organism evidence="1 2">
    <name type="scientific">Puccinia sorghi</name>
    <dbReference type="NCBI Taxonomy" id="27349"/>
    <lineage>
        <taxon>Eukaryota</taxon>
        <taxon>Fungi</taxon>
        <taxon>Dikarya</taxon>
        <taxon>Basidiomycota</taxon>
        <taxon>Pucciniomycotina</taxon>
        <taxon>Pucciniomycetes</taxon>
        <taxon>Pucciniales</taxon>
        <taxon>Pucciniaceae</taxon>
        <taxon>Puccinia</taxon>
    </lineage>
</organism>
<dbReference type="EMBL" id="LAVV01009057">
    <property type="protein sequence ID" value="KNZ51328.1"/>
    <property type="molecule type" value="Genomic_DNA"/>
</dbReference>
<reference evidence="1 2" key="1">
    <citation type="submission" date="2015-08" db="EMBL/GenBank/DDBJ databases">
        <title>Next Generation Sequencing and Analysis of the Genome of Puccinia sorghi L Schw, the Causal Agent of Maize Common Rust.</title>
        <authorList>
            <person name="Rochi L."/>
            <person name="Burguener G."/>
            <person name="Darino M."/>
            <person name="Turjanski A."/>
            <person name="Kreff E."/>
            <person name="Dieguez M.J."/>
            <person name="Sacco F."/>
        </authorList>
    </citation>
    <scope>NUCLEOTIDE SEQUENCE [LARGE SCALE GENOMIC DNA]</scope>
    <source>
        <strain evidence="1 2">RO10H11247</strain>
    </source>
</reference>
<dbReference type="VEuPathDB" id="FungiDB:VP01_39g7"/>
<keyword evidence="2" id="KW-1185">Reference proteome</keyword>
<dbReference type="AlphaFoldDB" id="A0A0L6US07"/>
<evidence type="ECO:0000313" key="2">
    <source>
        <dbReference type="Proteomes" id="UP000037035"/>
    </source>
</evidence>
<name>A0A0L6US07_9BASI</name>